<evidence type="ECO:0000256" key="5">
    <source>
        <dbReference type="ARBA" id="ARBA00022605"/>
    </source>
</evidence>
<keyword evidence="8" id="KW-0460">Magnesium</keyword>
<evidence type="ECO:0000256" key="9">
    <source>
        <dbReference type="ARBA" id="ARBA00023299"/>
    </source>
</evidence>
<keyword evidence="15" id="KW-1185">Reference proteome</keyword>
<dbReference type="Proteomes" id="UP000095214">
    <property type="component" value="Chromosome"/>
</dbReference>
<dbReference type="SFLD" id="SFLDG01137">
    <property type="entry name" value="C1.6.1:_Phosphoserine_Phosphat"/>
    <property type="match status" value="1"/>
</dbReference>
<feature type="active site" description="Nucleophile" evidence="13">
    <location>
        <position position="25"/>
    </location>
</feature>
<dbReference type="GO" id="GO:0006564">
    <property type="term" value="P:L-serine biosynthetic process"/>
    <property type="evidence" value="ECO:0007669"/>
    <property type="project" value="UniProtKB-KW"/>
</dbReference>
<comment type="catalytic activity">
    <reaction evidence="12">
        <text>O-phospho-D-serine + H2O = D-serine + phosphate</text>
        <dbReference type="Rhea" id="RHEA:24873"/>
        <dbReference type="ChEBI" id="CHEBI:15377"/>
        <dbReference type="ChEBI" id="CHEBI:35247"/>
        <dbReference type="ChEBI" id="CHEBI:43474"/>
        <dbReference type="ChEBI" id="CHEBI:58680"/>
        <dbReference type="EC" id="3.1.3.3"/>
    </reaction>
</comment>
<keyword evidence="5" id="KW-0028">Amino-acid biosynthesis</keyword>
<evidence type="ECO:0000256" key="8">
    <source>
        <dbReference type="ARBA" id="ARBA00022842"/>
    </source>
</evidence>
<name>A0A1D8B0L6_9ACTO</name>
<feature type="active site" description="Proton donor" evidence="13">
    <location>
        <position position="27"/>
    </location>
</feature>
<evidence type="ECO:0000256" key="4">
    <source>
        <dbReference type="ARBA" id="ARBA00012640"/>
    </source>
</evidence>
<dbReference type="NCBIfam" id="TIGR01488">
    <property type="entry name" value="HAD-SF-IB"/>
    <property type="match status" value="1"/>
</dbReference>
<dbReference type="InterPro" id="IPR050582">
    <property type="entry name" value="HAD-like_SerB"/>
</dbReference>
<evidence type="ECO:0000313" key="15">
    <source>
        <dbReference type="Proteomes" id="UP000095214"/>
    </source>
</evidence>
<organism evidence="14 15">
    <name type="scientific">Pauljensenia hongkongensis</name>
    <dbReference type="NCBI Taxonomy" id="178339"/>
    <lineage>
        <taxon>Bacteria</taxon>
        <taxon>Bacillati</taxon>
        <taxon>Actinomycetota</taxon>
        <taxon>Actinomycetes</taxon>
        <taxon>Actinomycetales</taxon>
        <taxon>Actinomycetaceae</taxon>
        <taxon>Pauljensenia</taxon>
    </lineage>
</organism>
<dbReference type="KEGG" id="phon:BH719_01250"/>
<evidence type="ECO:0000256" key="6">
    <source>
        <dbReference type="ARBA" id="ARBA00022723"/>
    </source>
</evidence>
<dbReference type="EC" id="3.1.3.3" evidence="4"/>
<keyword evidence="6" id="KW-0479">Metal-binding</keyword>
<dbReference type="GO" id="GO:0000287">
    <property type="term" value="F:magnesium ion binding"/>
    <property type="evidence" value="ECO:0007669"/>
    <property type="project" value="TreeGrafter"/>
</dbReference>
<dbReference type="OrthoDB" id="9792539at2"/>
<evidence type="ECO:0000256" key="11">
    <source>
        <dbReference type="ARBA" id="ARBA00048138"/>
    </source>
</evidence>
<comment type="pathway">
    <text evidence="2">Amino-acid biosynthesis; L-serine biosynthesis; L-serine from 3-phospho-D-glycerate: step 3/3.</text>
</comment>
<gene>
    <name evidence="14" type="ORF">BH719_01250</name>
</gene>
<dbReference type="EMBL" id="CP017298">
    <property type="protein sequence ID" value="AOS46676.1"/>
    <property type="molecule type" value="Genomic_DNA"/>
</dbReference>
<dbReference type="STRING" id="178339.BH719_01250"/>
<evidence type="ECO:0000256" key="3">
    <source>
        <dbReference type="ARBA" id="ARBA00009184"/>
    </source>
</evidence>
<evidence type="ECO:0000256" key="10">
    <source>
        <dbReference type="ARBA" id="ARBA00031693"/>
    </source>
</evidence>
<reference evidence="14 15" key="1">
    <citation type="submission" date="2016-09" db="EMBL/GenBank/DDBJ databases">
        <title>Complete genome sequence of Actinomyces hongkongensis HKU8.</title>
        <authorList>
            <person name="Gao Y.-X."/>
            <person name="Zhou Y.-Y."/>
            <person name="Xie Y."/>
            <person name="Wang M."/>
            <person name="Wang S.-J."/>
            <person name="Shen S.-G."/>
        </authorList>
    </citation>
    <scope>NUCLEOTIDE SEQUENCE [LARGE SCALE GENOMIC DNA]</scope>
    <source>
        <strain evidence="14 15">HKU8</strain>
    </source>
</reference>
<dbReference type="UniPathway" id="UPA00135">
    <property type="reaction ID" value="UER00198"/>
</dbReference>
<dbReference type="PANTHER" id="PTHR43344:SF2">
    <property type="entry name" value="PHOSPHOSERINE PHOSPHATASE"/>
    <property type="match status" value="1"/>
</dbReference>
<comment type="similarity">
    <text evidence="3">Belongs to the HAD-like hydrolase superfamily. SerB family.</text>
</comment>
<dbReference type="SUPFAM" id="SSF56784">
    <property type="entry name" value="HAD-like"/>
    <property type="match status" value="1"/>
</dbReference>
<dbReference type="GO" id="GO:0036424">
    <property type="term" value="F:L-phosphoserine phosphatase activity"/>
    <property type="evidence" value="ECO:0007669"/>
    <property type="project" value="InterPro"/>
</dbReference>
<comment type="cofactor">
    <cofactor evidence="1">
        <name>Mg(2+)</name>
        <dbReference type="ChEBI" id="CHEBI:18420"/>
    </cofactor>
</comment>
<sequence>MSPTATGPGLPQFFADGGPGLVVTDVDSTLIEQEVIEELAAEAGAREAVARITARAMNGELDFAHSLRERVAALAGLPVSVCARVAERVTVTRGARELIGAVHRAGGRFGVVSGGFVEVVEPLARSLGIDFHAANRLEASDGVLTGRVVGRIVTAEVKTACLRRWAAQCSVPLARTVAIGDGANDVPMMREAGVGIAFCAKPAVRRLVAHQLNEPRLDALIAPLGLA</sequence>
<comment type="catalytic activity">
    <reaction evidence="11">
        <text>O-phospho-L-serine + H2O = L-serine + phosphate</text>
        <dbReference type="Rhea" id="RHEA:21208"/>
        <dbReference type="ChEBI" id="CHEBI:15377"/>
        <dbReference type="ChEBI" id="CHEBI:33384"/>
        <dbReference type="ChEBI" id="CHEBI:43474"/>
        <dbReference type="ChEBI" id="CHEBI:57524"/>
        <dbReference type="EC" id="3.1.3.3"/>
    </reaction>
</comment>
<dbReference type="Gene3D" id="3.40.50.1000">
    <property type="entry name" value="HAD superfamily/HAD-like"/>
    <property type="match status" value="1"/>
</dbReference>
<dbReference type="SFLD" id="SFLDS00003">
    <property type="entry name" value="Haloacid_Dehalogenase"/>
    <property type="match status" value="1"/>
</dbReference>
<evidence type="ECO:0000256" key="7">
    <source>
        <dbReference type="ARBA" id="ARBA00022801"/>
    </source>
</evidence>
<dbReference type="InterPro" id="IPR004469">
    <property type="entry name" value="PSP"/>
</dbReference>
<evidence type="ECO:0000256" key="13">
    <source>
        <dbReference type="PIRSR" id="PIRSR604469-1"/>
    </source>
</evidence>
<dbReference type="PANTHER" id="PTHR43344">
    <property type="entry name" value="PHOSPHOSERINE PHOSPHATASE"/>
    <property type="match status" value="1"/>
</dbReference>
<dbReference type="InterPro" id="IPR023214">
    <property type="entry name" value="HAD_sf"/>
</dbReference>
<accession>A0A1D8B0L6</accession>
<dbReference type="Pfam" id="PF12710">
    <property type="entry name" value="HAD"/>
    <property type="match status" value="1"/>
</dbReference>
<keyword evidence="9" id="KW-0718">Serine biosynthesis</keyword>
<evidence type="ECO:0000313" key="14">
    <source>
        <dbReference type="EMBL" id="AOS46676.1"/>
    </source>
</evidence>
<proteinExistence type="inferred from homology"/>
<dbReference type="SFLD" id="SFLDF00029">
    <property type="entry name" value="phosphoserine_phosphatase"/>
    <property type="match status" value="1"/>
</dbReference>
<keyword evidence="7" id="KW-0378">Hydrolase</keyword>
<dbReference type="RefSeq" id="WP_009400055.1">
    <property type="nucleotide sequence ID" value="NZ_CP017298.1"/>
</dbReference>
<protein>
    <recommendedName>
        <fullName evidence="4">phosphoserine phosphatase</fullName>
        <ecNumber evidence="4">3.1.3.3</ecNumber>
    </recommendedName>
    <alternativeName>
        <fullName evidence="10">O-phosphoserine phosphohydrolase</fullName>
    </alternativeName>
</protein>
<evidence type="ECO:0000256" key="2">
    <source>
        <dbReference type="ARBA" id="ARBA00005135"/>
    </source>
</evidence>
<evidence type="ECO:0000256" key="12">
    <source>
        <dbReference type="ARBA" id="ARBA00048523"/>
    </source>
</evidence>
<dbReference type="SFLD" id="SFLDG01136">
    <property type="entry name" value="C1.6:_Phosphoserine_Phosphatas"/>
    <property type="match status" value="1"/>
</dbReference>
<dbReference type="NCBIfam" id="TIGR00338">
    <property type="entry name" value="serB"/>
    <property type="match status" value="1"/>
</dbReference>
<dbReference type="GO" id="GO:0005737">
    <property type="term" value="C:cytoplasm"/>
    <property type="evidence" value="ECO:0007669"/>
    <property type="project" value="TreeGrafter"/>
</dbReference>
<evidence type="ECO:0000256" key="1">
    <source>
        <dbReference type="ARBA" id="ARBA00001946"/>
    </source>
</evidence>
<dbReference type="AlphaFoldDB" id="A0A1D8B0L6"/>
<dbReference type="InterPro" id="IPR036412">
    <property type="entry name" value="HAD-like_sf"/>
</dbReference>